<comment type="caution">
    <text evidence="16">The sequence shown here is derived from an EMBL/GenBank/DDBJ whole genome shotgun (WGS) entry which is preliminary data.</text>
</comment>
<feature type="domain" description="ABC3 transporter permease C-terminal" evidence="14">
    <location>
        <begin position="199"/>
        <end position="316"/>
    </location>
</feature>
<dbReference type="EMBL" id="JBHLXP010000003">
    <property type="protein sequence ID" value="MFC0049165.1"/>
    <property type="molecule type" value="Genomic_DNA"/>
</dbReference>
<dbReference type="PIRSF" id="PIRSF003097">
    <property type="entry name" value="FtsX"/>
    <property type="match status" value="1"/>
</dbReference>
<keyword evidence="7 12" id="KW-0132">Cell division</keyword>
<evidence type="ECO:0000256" key="11">
    <source>
        <dbReference type="ARBA" id="ARBA00023306"/>
    </source>
</evidence>
<evidence type="ECO:0000256" key="2">
    <source>
        <dbReference type="ARBA" id="ARBA00007379"/>
    </source>
</evidence>
<evidence type="ECO:0000256" key="10">
    <source>
        <dbReference type="ARBA" id="ARBA00023136"/>
    </source>
</evidence>
<accession>A0ABV6BI48</accession>
<feature type="transmembrane region" description="Helical" evidence="13">
    <location>
        <begin position="290"/>
        <end position="314"/>
    </location>
</feature>
<dbReference type="NCBIfam" id="TIGR00439">
    <property type="entry name" value="FtsX_Gneg"/>
    <property type="match status" value="1"/>
</dbReference>
<dbReference type="Proteomes" id="UP001589813">
    <property type="component" value="Unassembled WGS sequence"/>
</dbReference>
<keyword evidence="8 13" id="KW-0812">Transmembrane</keyword>
<evidence type="ECO:0000256" key="6">
    <source>
        <dbReference type="ARBA" id="ARBA00022519"/>
    </source>
</evidence>
<dbReference type="PANTHER" id="PTHR47755:SF1">
    <property type="entry name" value="CELL DIVISION PROTEIN FTSX"/>
    <property type="match status" value="1"/>
</dbReference>
<keyword evidence="11 12" id="KW-0131">Cell cycle</keyword>
<evidence type="ECO:0000256" key="7">
    <source>
        <dbReference type="ARBA" id="ARBA00022618"/>
    </source>
</evidence>
<evidence type="ECO:0000256" key="5">
    <source>
        <dbReference type="ARBA" id="ARBA00022475"/>
    </source>
</evidence>
<dbReference type="Gene3D" id="3.30.70.3040">
    <property type="match status" value="1"/>
</dbReference>
<feature type="transmembrane region" description="Helical" evidence="13">
    <location>
        <begin position="196"/>
        <end position="220"/>
    </location>
</feature>
<evidence type="ECO:0000313" key="16">
    <source>
        <dbReference type="EMBL" id="MFC0049165.1"/>
    </source>
</evidence>
<evidence type="ECO:0000256" key="9">
    <source>
        <dbReference type="ARBA" id="ARBA00022989"/>
    </source>
</evidence>
<dbReference type="Pfam" id="PF18075">
    <property type="entry name" value="FtsX_ECD"/>
    <property type="match status" value="1"/>
</dbReference>
<keyword evidence="10 12" id="KW-0472">Membrane</keyword>
<evidence type="ECO:0000313" key="17">
    <source>
        <dbReference type="Proteomes" id="UP001589813"/>
    </source>
</evidence>
<keyword evidence="6 12" id="KW-0997">Cell inner membrane</keyword>
<name>A0ABV6BI48_9GAMM</name>
<feature type="transmembrane region" description="Helical" evidence="13">
    <location>
        <begin position="249"/>
        <end position="270"/>
    </location>
</feature>
<proteinExistence type="inferred from homology"/>
<evidence type="ECO:0000259" key="14">
    <source>
        <dbReference type="Pfam" id="PF02687"/>
    </source>
</evidence>
<organism evidence="16 17">
    <name type="scientific">Rheinheimera tilapiae</name>
    <dbReference type="NCBI Taxonomy" id="875043"/>
    <lineage>
        <taxon>Bacteria</taxon>
        <taxon>Pseudomonadati</taxon>
        <taxon>Pseudomonadota</taxon>
        <taxon>Gammaproteobacteria</taxon>
        <taxon>Chromatiales</taxon>
        <taxon>Chromatiaceae</taxon>
        <taxon>Rheinheimera</taxon>
    </lineage>
</organism>
<evidence type="ECO:0000256" key="1">
    <source>
        <dbReference type="ARBA" id="ARBA00004429"/>
    </source>
</evidence>
<gene>
    <name evidence="16" type="primary">ftsX</name>
    <name evidence="16" type="ORF">ACFFJP_12790</name>
</gene>
<reference evidence="16 17" key="1">
    <citation type="submission" date="2024-09" db="EMBL/GenBank/DDBJ databases">
        <authorList>
            <person name="Sun Q."/>
            <person name="Mori K."/>
        </authorList>
    </citation>
    <scope>NUCLEOTIDE SEQUENCE [LARGE SCALE GENOMIC DNA]</scope>
    <source>
        <strain evidence="16 17">KCTC 23315</strain>
    </source>
</reference>
<evidence type="ECO:0000256" key="3">
    <source>
        <dbReference type="ARBA" id="ARBA00011160"/>
    </source>
</evidence>
<evidence type="ECO:0000259" key="15">
    <source>
        <dbReference type="Pfam" id="PF18075"/>
    </source>
</evidence>
<sequence>MSILFNGRASGASDSAPGLLQKFMMGIVTHLRQAVSSLGELWRSPVWTMVTIAVLGVSMTLPATLHVLVKNLQQVSSNYDQSFEISLFLKNDVTETDIATLVTLLQGDRDVGKVRLIDKTAAMAEFKQESGFGEAITFLDQNPLPDVLLVTPSQSKPAAAEALLNKLQQERFVELAKLDISWLERLAAIMSLVQQVVYTIAALLLCGALLVIGNTIRLLIMDKKAEIEVMKLVGATDSFIQRPFLYTGIWLGVFGGFLAFLVIELMLFWLRGAIANVTQLYQSGFSLNVLTLQEFGILMLIAIGLGLVGSYLAVRSHIKAIEPC</sequence>
<dbReference type="PANTHER" id="PTHR47755">
    <property type="entry name" value="CELL DIVISION PROTEIN FTSX"/>
    <property type="match status" value="1"/>
</dbReference>
<keyword evidence="17" id="KW-1185">Reference proteome</keyword>
<evidence type="ECO:0000256" key="12">
    <source>
        <dbReference type="PIRNR" id="PIRNR003097"/>
    </source>
</evidence>
<keyword evidence="9 13" id="KW-1133">Transmembrane helix</keyword>
<dbReference type="InterPro" id="IPR003838">
    <property type="entry name" value="ABC3_permease_C"/>
</dbReference>
<dbReference type="RefSeq" id="WP_377244509.1">
    <property type="nucleotide sequence ID" value="NZ_JBHLXP010000003.1"/>
</dbReference>
<comment type="similarity">
    <text evidence="2 12">Belongs to the ABC-4 integral membrane protein family. FtsX subfamily.</text>
</comment>
<keyword evidence="5 12" id="KW-1003">Cell membrane</keyword>
<protein>
    <recommendedName>
        <fullName evidence="4 12">Cell division protein FtsX</fullName>
    </recommendedName>
</protein>
<feature type="domain" description="FtsX extracellular" evidence="15">
    <location>
        <begin position="84"/>
        <end position="173"/>
    </location>
</feature>
<evidence type="ECO:0000256" key="13">
    <source>
        <dbReference type="SAM" id="Phobius"/>
    </source>
</evidence>
<comment type="subcellular location">
    <subcellularLocation>
        <location evidence="1">Cell inner membrane</location>
        <topology evidence="1">Multi-pass membrane protein</topology>
    </subcellularLocation>
</comment>
<evidence type="ECO:0000256" key="8">
    <source>
        <dbReference type="ARBA" id="ARBA00022692"/>
    </source>
</evidence>
<evidence type="ECO:0000256" key="4">
    <source>
        <dbReference type="ARBA" id="ARBA00021907"/>
    </source>
</evidence>
<comment type="function">
    <text evidence="12">Part of the ABC transporter FtsEX involved in cellular division.</text>
</comment>
<dbReference type="Pfam" id="PF02687">
    <property type="entry name" value="FtsX"/>
    <property type="match status" value="1"/>
</dbReference>
<comment type="subunit">
    <text evidence="3">Forms a membrane-associated complex with FtsE.</text>
</comment>
<dbReference type="InterPro" id="IPR047590">
    <property type="entry name" value="FtsX_proteobact-type"/>
</dbReference>
<dbReference type="InterPro" id="IPR040690">
    <property type="entry name" value="FtsX_ECD"/>
</dbReference>
<dbReference type="InterPro" id="IPR004513">
    <property type="entry name" value="FtsX"/>
</dbReference>